<keyword evidence="5" id="KW-1185">Reference proteome</keyword>
<feature type="signal peptide" evidence="2">
    <location>
        <begin position="1"/>
        <end position="25"/>
    </location>
</feature>
<dbReference type="EMBL" id="AP015038">
    <property type="protein sequence ID" value="BAT87579.1"/>
    <property type="molecule type" value="Genomic_DNA"/>
</dbReference>
<evidence type="ECO:0000313" key="4">
    <source>
        <dbReference type="EMBL" id="BAT87579.1"/>
    </source>
</evidence>
<keyword evidence="2" id="KW-0732">Signal</keyword>
<name>A0A0S3S428_PHAAN</name>
<evidence type="ECO:0000313" key="5">
    <source>
        <dbReference type="Proteomes" id="UP000291084"/>
    </source>
</evidence>
<comment type="similarity">
    <text evidence="1">Belongs to the plant LTP family. PEARLI1 subfamily.</text>
</comment>
<dbReference type="SUPFAM" id="SSF47699">
    <property type="entry name" value="Bifunctional inhibitor/lipid-transfer protein/seed storage 2S albumin"/>
    <property type="match status" value="1"/>
</dbReference>
<feature type="domain" description="Hydrophobic seed protein" evidence="3">
    <location>
        <begin position="45"/>
        <end position="120"/>
    </location>
</feature>
<dbReference type="Gene3D" id="1.10.110.10">
    <property type="entry name" value="Plant lipid-transfer and hydrophobic proteins"/>
    <property type="match status" value="1"/>
</dbReference>
<dbReference type="Pfam" id="PF14547">
    <property type="entry name" value="Hydrophob_seed"/>
    <property type="match status" value="1"/>
</dbReference>
<dbReference type="InterPro" id="IPR027923">
    <property type="entry name" value="Hydrophob_seed_dom"/>
</dbReference>
<evidence type="ECO:0000256" key="2">
    <source>
        <dbReference type="SAM" id="SignalP"/>
    </source>
</evidence>
<protein>
    <recommendedName>
        <fullName evidence="3">Hydrophobic seed protein domain-containing protein</fullName>
    </recommendedName>
</protein>
<organism evidence="4 5">
    <name type="scientific">Vigna angularis var. angularis</name>
    <dbReference type="NCBI Taxonomy" id="157739"/>
    <lineage>
        <taxon>Eukaryota</taxon>
        <taxon>Viridiplantae</taxon>
        <taxon>Streptophyta</taxon>
        <taxon>Embryophyta</taxon>
        <taxon>Tracheophyta</taxon>
        <taxon>Spermatophyta</taxon>
        <taxon>Magnoliopsida</taxon>
        <taxon>eudicotyledons</taxon>
        <taxon>Gunneridae</taxon>
        <taxon>Pentapetalae</taxon>
        <taxon>rosids</taxon>
        <taxon>fabids</taxon>
        <taxon>Fabales</taxon>
        <taxon>Fabaceae</taxon>
        <taxon>Papilionoideae</taxon>
        <taxon>50 kb inversion clade</taxon>
        <taxon>NPAAA clade</taxon>
        <taxon>indigoferoid/millettioid clade</taxon>
        <taxon>Phaseoleae</taxon>
        <taxon>Vigna</taxon>
    </lineage>
</organism>
<dbReference type="InterPro" id="IPR036312">
    <property type="entry name" value="Bifun_inhib/LTP/seed_sf"/>
</dbReference>
<reference evidence="4 5" key="1">
    <citation type="journal article" date="2015" name="Sci. Rep.">
        <title>The power of single molecule real-time sequencing technology in the de novo assembly of a eukaryotic genome.</title>
        <authorList>
            <person name="Sakai H."/>
            <person name="Naito K."/>
            <person name="Ogiso-Tanaka E."/>
            <person name="Takahashi Y."/>
            <person name="Iseki K."/>
            <person name="Muto C."/>
            <person name="Satou K."/>
            <person name="Teruya K."/>
            <person name="Shiroma A."/>
            <person name="Shimoji M."/>
            <person name="Hirano T."/>
            <person name="Itoh T."/>
            <person name="Kaga A."/>
            <person name="Tomooka N."/>
        </authorList>
    </citation>
    <scope>NUCLEOTIDE SEQUENCE [LARGE SCALE GENOMIC DNA]</scope>
    <source>
        <strain evidence="5">cv. Shumari</strain>
    </source>
</reference>
<proteinExistence type="inferred from homology"/>
<gene>
    <name evidence="4" type="primary">Vigan.05G096700</name>
    <name evidence="4" type="ORF">VIGAN_05096700</name>
</gene>
<feature type="chain" id="PRO_5006617699" description="Hydrophobic seed protein domain-containing protein" evidence="2">
    <location>
        <begin position="26"/>
        <end position="121"/>
    </location>
</feature>
<dbReference type="InterPro" id="IPR051636">
    <property type="entry name" value="Plant_LTP/defense-related"/>
</dbReference>
<accession>A0A0S3S428</accession>
<dbReference type="AlphaFoldDB" id="A0A0S3S428"/>
<dbReference type="Proteomes" id="UP000291084">
    <property type="component" value="Chromosome 5"/>
</dbReference>
<evidence type="ECO:0000259" key="3">
    <source>
        <dbReference type="Pfam" id="PF14547"/>
    </source>
</evidence>
<sequence>MGSKSIVSVTFLLSLNLFLFSMVSSDTLTLAPQTPPSPPSPPSPPRECPELGLCADVLRLGESVRPENGCCPLLGDLVQANATVCICDIANTQLLGMKMGTNLKLELLLNLCEQNQTFICN</sequence>
<dbReference type="PANTHER" id="PTHR31731">
    <property type="match status" value="1"/>
</dbReference>
<dbReference type="OrthoDB" id="1421092at2759"/>
<evidence type="ECO:0000256" key="1">
    <source>
        <dbReference type="ARBA" id="ARBA00008965"/>
    </source>
</evidence>